<dbReference type="AlphaFoldDB" id="A0A0F8XM73"/>
<gene>
    <name evidence="1" type="ORF">LCGC14_2927780</name>
</gene>
<dbReference type="SUPFAM" id="SSF55154">
    <property type="entry name" value="CYTH-like phosphatases"/>
    <property type="match status" value="1"/>
</dbReference>
<dbReference type="PANTHER" id="PTHR40114:SF1">
    <property type="entry name" value="SLR0698 PROTEIN"/>
    <property type="match status" value="1"/>
</dbReference>
<evidence type="ECO:0000313" key="1">
    <source>
        <dbReference type="EMBL" id="KKK70058.1"/>
    </source>
</evidence>
<reference evidence="1" key="1">
    <citation type="journal article" date="2015" name="Nature">
        <title>Complex archaea that bridge the gap between prokaryotes and eukaryotes.</title>
        <authorList>
            <person name="Spang A."/>
            <person name="Saw J.H."/>
            <person name="Jorgensen S.L."/>
            <person name="Zaremba-Niedzwiedzka K."/>
            <person name="Martijn J."/>
            <person name="Lind A.E."/>
            <person name="van Eijk R."/>
            <person name="Schleper C."/>
            <person name="Guy L."/>
            <person name="Ettema T.J."/>
        </authorList>
    </citation>
    <scope>NUCLEOTIDE SEQUENCE</scope>
</reference>
<name>A0A0F8XM73_9ZZZZ</name>
<organism evidence="1">
    <name type="scientific">marine sediment metagenome</name>
    <dbReference type="NCBI Taxonomy" id="412755"/>
    <lineage>
        <taxon>unclassified sequences</taxon>
        <taxon>metagenomes</taxon>
        <taxon>ecological metagenomes</taxon>
    </lineage>
</organism>
<feature type="non-terminal residue" evidence="1">
    <location>
        <position position="1"/>
    </location>
</feature>
<sequence>VRTVEHSDGVKKAYITMKHGGEDLERKEWEFEVDFNIGFDYMGNLHYNKMGLGFINKTRHVVRGEDDHKWEIDVFHKDNEGLILAELELPWPSTPFCKLEGIGNEVTNDKRYYNSYLAQHPYKEWEGKGPCDSCVSKDGCIAKGERCNDYVKNYE</sequence>
<dbReference type="EMBL" id="LAZR01058362">
    <property type="protein sequence ID" value="KKK70058.1"/>
    <property type="molecule type" value="Genomic_DNA"/>
</dbReference>
<dbReference type="InterPro" id="IPR033469">
    <property type="entry name" value="CYTH-like_dom_sf"/>
</dbReference>
<dbReference type="PANTHER" id="PTHR40114">
    <property type="entry name" value="SLR0698 PROTEIN"/>
    <property type="match status" value="1"/>
</dbReference>
<protein>
    <recommendedName>
        <fullName evidence="2">CYTH domain-containing protein</fullName>
    </recommendedName>
</protein>
<dbReference type="InterPro" id="IPR012042">
    <property type="entry name" value="NeuTTM/CthTTM-like"/>
</dbReference>
<dbReference type="Gene3D" id="2.40.320.10">
    <property type="entry name" value="Hypothetical Protein Pfu-838710-001"/>
    <property type="match status" value="1"/>
</dbReference>
<proteinExistence type="predicted"/>
<comment type="caution">
    <text evidence="1">The sequence shown here is derived from an EMBL/GenBank/DDBJ whole genome shotgun (WGS) entry which is preliminary data.</text>
</comment>
<accession>A0A0F8XM73</accession>
<evidence type="ECO:0008006" key="2">
    <source>
        <dbReference type="Google" id="ProtNLM"/>
    </source>
</evidence>